<dbReference type="EMBL" id="JALBGC010000006">
    <property type="protein sequence ID" value="MCI1189907.1"/>
    <property type="molecule type" value="Genomic_DNA"/>
</dbReference>
<name>A0A9X2AHJ9_9BACT</name>
<gene>
    <name evidence="1" type="ORF">MON38_20990</name>
</gene>
<protein>
    <submittedName>
        <fullName evidence="1">Uncharacterized protein</fullName>
    </submittedName>
</protein>
<dbReference type="Proteomes" id="UP001139193">
    <property type="component" value="Unassembled WGS sequence"/>
</dbReference>
<reference evidence="1" key="1">
    <citation type="submission" date="2022-03" db="EMBL/GenBank/DDBJ databases">
        <title>Bacterial whole genome sequence for Hymenobacter sp. DH14.</title>
        <authorList>
            <person name="Le V."/>
        </authorList>
    </citation>
    <scope>NUCLEOTIDE SEQUENCE</scope>
    <source>
        <strain evidence="1">DH14</strain>
    </source>
</reference>
<accession>A0A9X2AHJ9</accession>
<keyword evidence="2" id="KW-1185">Reference proteome</keyword>
<proteinExistence type="predicted"/>
<sequence>MAQPLPPLSETHRRVLGVLVRLVEAKLLEAEQLLALAAPGPSASQPVVNDLSPAERTQLHAVIAAGRAEIAAFHARYGLSCQPVSLRHLLATKASILWEQLEDSRSSKLHGYGPLDPAAAQDLDATLTRLVALTNQLAPGA</sequence>
<evidence type="ECO:0000313" key="1">
    <source>
        <dbReference type="EMBL" id="MCI1189907.1"/>
    </source>
</evidence>
<dbReference type="AlphaFoldDB" id="A0A9X2AHJ9"/>
<comment type="caution">
    <text evidence="1">The sequence shown here is derived from an EMBL/GenBank/DDBJ whole genome shotgun (WGS) entry which is preliminary data.</text>
</comment>
<organism evidence="1 2">
    <name type="scientific">Hymenobacter cyanobacteriorum</name>
    <dbReference type="NCBI Taxonomy" id="2926463"/>
    <lineage>
        <taxon>Bacteria</taxon>
        <taxon>Pseudomonadati</taxon>
        <taxon>Bacteroidota</taxon>
        <taxon>Cytophagia</taxon>
        <taxon>Cytophagales</taxon>
        <taxon>Hymenobacteraceae</taxon>
        <taxon>Hymenobacter</taxon>
    </lineage>
</organism>
<evidence type="ECO:0000313" key="2">
    <source>
        <dbReference type="Proteomes" id="UP001139193"/>
    </source>
</evidence>
<dbReference type="RefSeq" id="WP_241938116.1">
    <property type="nucleotide sequence ID" value="NZ_JALBGC010000006.1"/>
</dbReference>